<dbReference type="Gene3D" id="1.10.287.1120">
    <property type="entry name" value="Bipartite methylase S protein"/>
    <property type="match status" value="1"/>
</dbReference>
<sequence>MVPKGWKPTQIGELAKFSSGGTPSKKNDTYWGGNYPWISGKDLKGHYLENSVDKLSSEGFRSAKRAPKGSSLILVRGMTLLKDFPVGYATRELAFNQDLKALVPKKDVDGLFLSFLLAGEKHRIRQLVSTAGHGTGRLDTESVKEYPVNLPPTWEQKKIAQILSTWDKAITTTEKLLVNSRQQKKALMQQLLTGKKRLVDENGVRFGGDWKMYKLGNLFKERVETNREDLPLLSITADVGVMYQEDTGRKNTSNDDKSKYRRICVNDIGYNTMRMWQGRSSLSDKEGIVSPAYTIVIPGDKIVPAFASYLFKLPELVHVFYRNSQGLVSDTWNLKFNHFNKISWAFPDLYEQQKIASVLCKADKEIEILQQKLDFLKQEKKALVQQLLTGKRRVQI</sequence>
<dbReference type="Pfam" id="PF01420">
    <property type="entry name" value="Methylase_S"/>
    <property type="match status" value="2"/>
</dbReference>
<comment type="similarity">
    <text evidence="1">Belongs to the type-I restriction system S methylase family.</text>
</comment>
<evidence type="ECO:0000256" key="3">
    <source>
        <dbReference type="ARBA" id="ARBA00023125"/>
    </source>
</evidence>
<evidence type="ECO:0000313" key="6">
    <source>
        <dbReference type="Proteomes" id="UP001597425"/>
    </source>
</evidence>
<dbReference type="RefSeq" id="WP_265722863.1">
    <property type="nucleotide sequence ID" value="NZ_JAPIVK010000030.1"/>
</dbReference>
<dbReference type="Gene3D" id="3.90.220.20">
    <property type="entry name" value="DNA methylase specificity domains"/>
    <property type="match status" value="2"/>
</dbReference>
<keyword evidence="2" id="KW-0680">Restriction system</keyword>
<organism evidence="5 6">
    <name type="scientific">Microbulbifer halophilus</name>
    <dbReference type="NCBI Taxonomy" id="453963"/>
    <lineage>
        <taxon>Bacteria</taxon>
        <taxon>Pseudomonadati</taxon>
        <taxon>Pseudomonadota</taxon>
        <taxon>Gammaproteobacteria</taxon>
        <taxon>Cellvibrionales</taxon>
        <taxon>Microbulbiferaceae</taxon>
        <taxon>Microbulbifer</taxon>
    </lineage>
</organism>
<evidence type="ECO:0000313" key="5">
    <source>
        <dbReference type="EMBL" id="MFD2311655.1"/>
    </source>
</evidence>
<dbReference type="PANTHER" id="PTHR30408">
    <property type="entry name" value="TYPE-1 RESTRICTION ENZYME ECOKI SPECIFICITY PROTEIN"/>
    <property type="match status" value="1"/>
</dbReference>
<proteinExistence type="inferred from homology"/>
<dbReference type="InterPro" id="IPR000055">
    <property type="entry name" value="Restrct_endonuc_typeI_TRD"/>
</dbReference>
<evidence type="ECO:0000259" key="4">
    <source>
        <dbReference type="Pfam" id="PF01420"/>
    </source>
</evidence>
<accession>A0ABW5EGB0</accession>
<keyword evidence="5" id="KW-0378">Hydrolase</keyword>
<comment type="caution">
    <text evidence="5">The sequence shown here is derived from an EMBL/GenBank/DDBJ whole genome shotgun (WGS) entry which is preliminary data.</text>
</comment>
<dbReference type="InterPro" id="IPR052021">
    <property type="entry name" value="Type-I_RS_S_subunit"/>
</dbReference>
<gene>
    <name evidence="5" type="ORF">ACFSKX_14605</name>
</gene>
<dbReference type="PANTHER" id="PTHR30408:SF12">
    <property type="entry name" value="TYPE I RESTRICTION ENZYME MJAVIII SPECIFICITY SUBUNIT"/>
    <property type="match status" value="1"/>
</dbReference>
<keyword evidence="3" id="KW-0238">DNA-binding</keyword>
<keyword evidence="5" id="KW-0255">Endonuclease</keyword>
<dbReference type="CDD" id="cd17249">
    <property type="entry name" value="RMtype1_S_EcoR124I-TRD2-CR2_like"/>
    <property type="match status" value="1"/>
</dbReference>
<feature type="domain" description="Type I restriction modification DNA specificity" evidence="4">
    <location>
        <begin position="209"/>
        <end position="377"/>
    </location>
</feature>
<dbReference type="EC" id="3.1.21.-" evidence="5"/>
<dbReference type="InterPro" id="IPR044946">
    <property type="entry name" value="Restrct_endonuc_typeI_TRD_sf"/>
</dbReference>
<keyword evidence="5" id="KW-0540">Nuclease</keyword>
<evidence type="ECO:0000256" key="1">
    <source>
        <dbReference type="ARBA" id="ARBA00010923"/>
    </source>
</evidence>
<dbReference type="SUPFAM" id="SSF116734">
    <property type="entry name" value="DNA methylase specificity domain"/>
    <property type="match status" value="2"/>
</dbReference>
<dbReference type="GO" id="GO:0004519">
    <property type="term" value="F:endonuclease activity"/>
    <property type="evidence" value="ECO:0007669"/>
    <property type="project" value="UniProtKB-KW"/>
</dbReference>
<protein>
    <submittedName>
        <fullName evidence="5">Restriction endonuclease subunit S</fullName>
        <ecNumber evidence="5">3.1.21.-</ecNumber>
    </submittedName>
</protein>
<reference evidence="6" key="1">
    <citation type="journal article" date="2019" name="Int. J. Syst. Evol. Microbiol.">
        <title>The Global Catalogue of Microorganisms (GCM) 10K type strain sequencing project: providing services to taxonomists for standard genome sequencing and annotation.</title>
        <authorList>
            <consortium name="The Broad Institute Genomics Platform"/>
            <consortium name="The Broad Institute Genome Sequencing Center for Infectious Disease"/>
            <person name="Wu L."/>
            <person name="Ma J."/>
        </authorList>
    </citation>
    <scope>NUCLEOTIDE SEQUENCE [LARGE SCALE GENOMIC DNA]</scope>
    <source>
        <strain evidence="6">KCTC 12848</strain>
    </source>
</reference>
<keyword evidence="6" id="KW-1185">Reference proteome</keyword>
<name>A0ABW5EGB0_9GAMM</name>
<dbReference type="GO" id="GO:0016787">
    <property type="term" value="F:hydrolase activity"/>
    <property type="evidence" value="ECO:0007669"/>
    <property type="project" value="UniProtKB-KW"/>
</dbReference>
<feature type="domain" description="Type I restriction modification DNA specificity" evidence="4">
    <location>
        <begin position="3"/>
        <end position="175"/>
    </location>
</feature>
<dbReference type="EMBL" id="JBHUJD010000020">
    <property type="protein sequence ID" value="MFD2311655.1"/>
    <property type="molecule type" value="Genomic_DNA"/>
</dbReference>
<evidence type="ECO:0000256" key="2">
    <source>
        <dbReference type="ARBA" id="ARBA00022747"/>
    </source>
</evidence>
<dbReference type="Proteomes" id="UP001597425">
    <property type="component" value="Unassembled WGS sequence"/>
</dbReference>